<organism evidence="2 3">
    <name type="scientific">Apolygus lucorum</name>
    <name type="common">Small green plant bug</name>
    <name type="synonym">Lygocoris lucorum</name>
    <dbReference type="NCBI Taxonomy" id="248454"/>
    <lineage>
        <taxon>Eukaryota</taxon>
        <taxon>Metazoa</taxon>
        <taxon>Ecdysozoa</taxon>
        <taxon>Arthropoda</taxon>
        <taxon>Hexapoda</taxon>
        <taxon>Insecta</taxon>
        <taxon>Pterygota</taxon>
        <taxon>Neoptera</taxon>
        <taxon>Paraneoptera</taxon>
        <taxon>Hemiptera</taxon>
        <taxon>Heteroptera</taxon>
        <taxon>Panheteroptera</taxon>
        <taxon>Cimicomorpha</taxon>
        <taxon>Miridae</taxon>
        <taxon>Mirini</taxon>
        <taxon>Apolygus</taxon>
    </lineage>
</organism>
<proteinExistence type="predicted"/>
<feature type="region of interest" description="Disordered" evidence="1">
    <location>
        <begin position="130"/>
        <end position="186"/>
    </location>
</feature>
<evidence type="ECO:0000256" key="1">
    <source>
        <dbReference type="SAM" id="MobiDB-lite"/>
    </source>
</evidence>
<feature type="compositionally biased region" description="Polar residues" evidence="1">
    <location>
        <begin position="1"/>
        <end position="23"/>
    </location>
</feature>
<keyword evidence="3" id="KW-1185">Reference proteome</keyword>
<protein>
    <submittedName>
        <fullName evidence="2">Uncharacterized protein</fullName>
    </submittedName>
</protein>
<dbReference type="Proteomes" id="UP000466442">
    <property type="component" value="Unassembled WGS sequence"/>
</dbReference>
<gene>
    <name evidence="2" type="ORF">GE061_009442</name>
</gene>
<reference evidence="2" key="1">
    <citation type="journal article" date="2021" name="Mol. Ecol. Resour.">
        <title>Apolygus lucorum genome provides insights into omnivorousness and mesophyll feeding.</title>
        <authorList>
            <person name="Liu Y."/>
            <person name="Liu H."/>
            <person name="Wang H."/>
            <person name="Huang T."/>
            <person name="Liu B."/>
            <person name="Yang B."/>
            <person name="Yin L."/>
            <person name="Li B."/>
            <person name="Zhang Y."/>
            <person name="Zhang S."/>
            <person name="Jiang F."/>
            <person name="Zhang X."/>
            <person name="Ren Y."/>
            <person name="Wang B."/>
            <person name="Wang S."/>
            <person name="Lu Y."/>
            <person name="Wu K."/>
            <person name="Fan W."/>
            <person name="Wang G."/>
        </authorList>
    </citation>
    <scope>NUCLEOTIDE SEQUENCE</scope>
    <source>
        <strain evidence="2">12Hb</strain>
    </source>
</reference>
<accession>A0A8S9Y1Q1</accession>
<feature type="compositionally biased region" description="Low complexity" evidence="1">
    <location>
        <begin position="26"/>
        <end position="38"/>
    </location>
</feature>
<evidence type="ECO:0000313" key="2">
    <source>
        <dbReference type="EMBL" id="KAF6214699.1"/>
    </source>
</evidence>
<dbReference type="AlphaFoldDB" id="A0A8S9Y1Q1"/>
<dbReference type="EMBL" id="WIXP02000002">
    <property type="protein sequence ID" value="KAF6214699.1"/>
    <property type="molecule type" value="Genomic_DNA"/>
</dbReference>
<comment type="caution">
    <text evidence="2">The sequence shown here is derived from an EMBL/GenBank/DDBJ whole genome shotgun (WGS) entry which is preliminary data.</text>
</comment>
<feature type="region of interest" description="Disordered" evidence="1">
    <location>
        <begin position="1"/>
        <end position="38"/>
    </location>
</feature>
<evidence type="ECO:0000313" key="3">
    <source>
        <dbReference type="Proteomes" id="UP000466442"/>
    </source>
</evidence>
<sequence length="304" mass="33647">MGSTKQPDTTPHSTAVFNSQQPAVHSYTPQTSSYSTSYGSVASKYPDAQAYYYHSLYSQNPALSNLQYPTMTDSAVPASYSAGAEHYDPSYSKAPYNYQSTKNNSGSVAYGHDHSYAKYTGSSDIPEQQFASLSLNPPGGQISSANQPASTYSNYNQQNPTSYGYPNQPQAAGNNYSTATDQTSQTPSNLQNYNTYYSMSGQTNISTSTYVPDYQTYPGYEGYYGNQTSGGYSSWPQQPHQTIQHQLINLAIMLLKSNFLSLISHQQFSNILLNLKHLLQMVMLHLSGQIKRPIHLMSPRILLR</sequence>
<name>A0A8S9Y1Q1_APOLU</name>